<dbReference type="PANTHER" id="PTHR31589">
    <property type="entry name" value="PROTEIN, PUTATIVE (DUF239)-RELATED-RELATED"/>
    <property type="match status" value="1"/>
</dbReference>
<name>A0ABR2FJT4_9ROSI</name>
<evidence type="ECO:0000313" key="3">
    <source>
        <dbReference type="Proteomes" id="UP001472677"/>
    </source>
</evidence>
<feature type="domain" description="Neprosin PEP catalytic" evidence="1">
    <location>
        <begin position="267"/>
        <end position="504"/>
    </location>
</feature>
<evidence type="ECO:0000259" key="1">
    <source>
        <dbReference type="PROSITE" id="PS52045"/>
    </source>
</evidence>
<dbReference type="InterPro" id="IPR053168">
    <property type="entry name" value="Glutamic_endopeptidase"/>
</dbReference>
<organism evidence="2 3">
    <name type="scientific">Hibiscus sabdariffa</name>
    <name type="common">roselle</name>
    <dbReference type="NCBI Taxonomy" id="183260"/>
    <lineage>
        <taxon>Eukaryota</taxon>
        <taxon>Viridiplantae</taxon>
        <taxon>Streptophyta</taxon>
        <taxon>Embryophyta</taxon>
        <taxon>Tracheophyta</taxon>
        <taxon>Spermatophyta</taxon>
        <taxon>Magnoliopsida</taxon>
        <taxon>eudicotyledons</taxon>
        <taxon>Gunneridae</taxon>
        <taxon>Pentapetalae</taxon>
        <taxon>rosids</taxon>
        <taxon>malvids</taxon>
        <taxon>Malvales</taxon>
        <taxon>Malvaceae</taxon>
        <taxon>Malvoideae</taxon>
        <taxon>Hibiscus</taxon>
    </lineage>
</organism>
<dbReference type="EMBL" id="JBBPBM010000006">
    <property type="protein sequence ID" value="KAK8581188.1"/>
    <property type="molecule type" value="Genomic_DNA"/>
</dbReference>
<proteinExistence type="predicted"/>
<dbReference type="InterPro" id="IPR004314">
    <property type="entry name" value="Neprosin"/>
</dbReference>
<dbReference type="Proteomes" id="UP001472677">
    <property type="component" value="Unassembled WGS sequence"/>
</dbReference>
<sequence>MMKWKMLFQDKKSGNWWLRIQEIDVGYWPSSIFNKLSDRADTVGWGGQIVNSGSQGRHTSTQMGSGHFAGEGFRKASYVRNLRYVDETGAINDAAPNNVVPLVSRPECYDLQMGNLKNYGTHFFYGGPGFSDKCKTVELELDNLEAFCLLKSVKSPMDSYDHVDGRLISSHETIEHTGAIKIIQDENGDIIDCVDIYKQPALNHPFLGNHTIQMKPSSYPSGMEAETLEVELLQDWQCPQGTIPIVRSPQHRPRRITTPFSSSIQPDVNDGDGTHEYAQVALLDGNYFGASGRLNVWKPATYNGEFSLAQILVLENNAYGLNIVEAGWQRDGYQKTGCYNLECPGFVQTSKKLSLGGKIEPVSQYAGPQFELSIYIHKDKKSGNWWLRIQEIDVGYWPGSIFTKSFESAAKLYWSGEIVNSGSQGRHTSTQMGSGHFPSEGYQKASYIRNIRYVDESGAIHDAAPGNVAPLVSRPECYDLQMGNLKNYGIHFFYGGPGYSDKCL</sequence>
<accession>A0ABR2FJT4</accession>
<keyword evidence="3" id="KW-1185">Reference proteome</keyword>
<dbReference type="InterPro" id="IPR025521">
    <property type="entry name" value="Neprosin_propep"/>
</dbReference>
<dbReference type="PROSITE" id="PS52045">
    <property type="entry name" value="NEPROSIN_PEP_CD"/>
    <property type="match status" value="2"/>
</dbReference>
<protein>
    <recommendedName>
        <fullName evidence="1">Neprosin PEP catalytic domain-containing protein</fullName>
    </recommendedName>
</protein>
<dbReference type="Pfam" id="PF03080">
    <property type="entry name" value="Neprosin"/>
    <property type="match status" value="2"/>
</dbReference>
<reference evidence="2 3" key="1">
    <citation type="journal article" date="2024" name="G3 (Bethesda)">
        <title>Genome assembly of Hibiscus sabdariffa L. provides insights into metabolisms of medicinal natural products.</title>
        <authorList>
            <person name="Kim T."/>
        </authorList>
    </citation>
    <scope>NUCLEOTIDE SEQUENCE [LARGE SCALE GENOMIC DNA]</scope>
    <source>
        <strain evidence="2">TK-2024</strain>
        <tissue evidence="2">Old leaves</tissue>
    </source>
</reference>
<dbReference type="PANTHER" id="PTHR31589:SF221">
    <property type="entry name" value="LIGASE, PUTATIVE (DUF239)-RELATED"/>
    <property type="match status" value="1"/>
</dbReference>
<gene>
    <name evidence="2" type="ORF">V6N12_071423</name>
</gene>
<comment type="caution">
    <text evidence="2">The sequence shown here is derived from an EMBL/GenBank/DDBJ whole genome shotgun (WGS) entry which is preliminary data.</text>
</comment>
<dbReference type="Pfam" id="PF14365">
    <property type="entry name" value="Neprosin_AP"/>
    <property type="match status" value="1"/>
</dbReference>
<evidence type="ECO:0000313" key="2">
    <source>
        <dbReference type="EMBL" id="KAK8581188.1"/>
    </source>
</evidence>
<feature type="domain" description="Neprosin PEP catalytic" evidence="1">
    <location>
        <begin position="1"/>
        <end position="135"/>
    </location>
</feature>